<dbReference type="InterPro" id="IPR001509">
    <property type="entry name" value="Epimerase_deHydtase"/>
</dbReference>
<proteinExistence type="predicted"/>
<dbReference type="SUPFAM" id="SSF51735">
    <property type="entry name" value="NAD(P)-binding Rossmann-fold domains"/>
    <property type="match status" value="1"/>
</dbReference>
<dbReference type="PANTHER" id="PTHR48079">
    <property type="entry name" value="PROTEIN YEEZ"/>
    <property type="match status" value="1"/>
</dbReference>
<evidence type="ECO:0000259" key="1">
    <source>
        <dbReference type="Pfam" id="PF01370"/>
    </source>
</evidence>
<dbReference type="InterPro" id="IPR036291">
    <property type="entry name" value="NAD(P)-bd_dom_sf"/>
</dbReference>
<accession>A0A3A8J8S3</accession>
<dbReference type="EMBL" id="RAVZ01000037">
    <property type="protein sequence ID" value="RKG91885.1"/>
    <property type="molecule type" value="Genomic_DNA"/>
</dbReference>
<dbReference type="RefSeq" id="WP_120540046.1">
    <property type="nucleotide sequence ID" value="NZ_RAVZ01000037.1"/>
</dbReference>
<dbReference type="PANTHER" id="PTHR48079:SF6">
    <property type="entry name" value="NAD(P)-BINDING DOMAIN-CONTAINING PROTEIN-RELATED"/>
    <property type="match status" value="1"/>
</dbReference>
<dbReference type="CDD" id="cd05262">
    <property type="entry name" value="SDR_a7"/>
    <property type="match status" value="1"/>
</dbReference>
<keyword evidence="3" id="KW-1185">Reference proteome</keyword>
<name>A0A3A8J8S3_9BACT</name>
<dbReference type="GO" id="GO:0005737">
    <property type="term" value="C:cytoplasm"/>
    <property type="evidence" value="ECO:0007669"/>
    <property type="project" value="TreeGrafter"/>
</dbReference>
<evidence type="ECO:0000313" key="3">
    <source>
        <dbReference type="Proteomes" id="UP000268094"/>
    </source>
</evidence>
<organism evidence="2 3">
    <name type="scientific">Corallococcus terminator</name>
    <dbReference type="NCBI Taxonomy" id="2316733"/>
    <lineage>
        <taxon>Bacteria</taxon>
        <taxon>Pseudomonadati</taxon>
        <taxon>Myxococcota</taxon>
        <taxon>Myxococcia</taxon>
        <taxon>Myxococcales</taxon>
        <taxon>Cystobacterineae</taxon>
        <taxon>Myxococcaceae</taxon>
        <taxon>Corallococcus</taxon>
    </lineage>
</organism>
<dbReference type="InterPro" id="IPR051783">
    <property type="entry name" value="NAD(P)-dependent_oxidoreduct"/>
</dbReference>
<dbReference type="Gene3D" id="3.40.50.720">
    <property type="entry name" value="NAD(P)-binding Rossmann-like Domain"/>
    <property type="match status" value="1"/>
</dbReference>
<comment type="caution">
    <text evidence="2">The sequence shown here is derived from an EMBL/GenBank/DDBJ whole genome shotgun (WGS) entry which is preliminary data.</text>
</comment>
<protein>
    <submittedName>
        <fullName evidence="2">SDR family oxidoreductase</fullName>
    </submittedName>
</protein>
<dbReference type="Proteomes" id="UP000268094">
    <property type="component" value="Unassembled WGS sequence"/>
</dbReference>
<gene>
    <name evidence="2" type="ORF">D7V88_08185</name>
</gene>
<dbReference type="OrthoDB" id="9814124at2"/>
<evidence type="ECO:0000313" key="2">
    <source>
        <dbReference type="EMBL" id="RKG91885.1"/>
    </source>
</evidence>
<dbReference type="AlphaFoldDB" id="A0A3A8J8S3"/>
<reference evidence="3" key="1">
    <citation type="submission" date="2018-09" db="EMBL/GenBank/DDBJ databases">
        <authorList>
            <person name="Livingstone P.G."/>
            <person name="Whitworth D.E."/>
        </authorList>
    </citation>
    <scope>NUCLEOTIDE SEQUENCE [LARGE SCALE GENOMIC DNA]</scope>
    <source>
        <strain evidence="3">CA054A</strain>
    </source>
</reference>
<dbReference type="Pfam" id="PF01370">
    <property type="entry name" value="Epimerase"/>
    <property type="match status" value="1"/>
</dbReference>
<feature type="domain" description="NAD-dependent epimerase/dehydratase" evidence="1">
    <location>
        <begin position="3"/>
        <end position="213"/>
    </location>
</feature>
<sequence length="300" mass="31192">MRVFVTGATGFIGTAIVRELRTAGHEVLGLARSDASADTLARAGIQAHRGELTDTASLVAGARSCDGVIHTAFIHDFSQYAAAAETDRRAVEALAGALEGSGKPFISTSGTAMLVPGRLGTEADAPSAGSAAGPRAATEATVMEAARRGVRASVVRLPPSVHGAGDHAFVPALIDIARRTGVSAFIGEGANRWPAVHRLDVARLFCLALERAAPGTRLHGVAEEGIPLRALAEAIGAGLGVPVRGIAEDEARTHFDWLAGFVAIDNPTSSTITRDTLGWSPQEPDLRTDMRDNGYFTRTA</sequence>
<dbReference type="GO" id="GO:0004029">
    <property type="term" value="F:aldehyde dehydrogenase (NAD+) activity"/>
    <property type="evidence" value="ECO:0007669"/>
    <property type="project" value="TreeGrafter"/>
</dbReference>